<dbReference type="Gene3D" id="3.30.750.24">
    <property type="entry name" value="STAS domain"/>
    <property type="match status" value="1"/>
</dbReference>
<dbReference type="EMBL" id="LWAE01000002">
    <property type="protein sequence ID" value="KZL92337.1"/>
    <property type="molecule type" value="Genomic_DNA"/>
</dbReference>
<sequence>MWKIEEVCNVKIIYLDKEFYLDSNEVFEALIKETLEEKNKIVILSLKNIEFINSTMLGEILRFYKELIHSKGELVISSLSEDIRNLLEVTRINKIIKIFESEVEAIEYFKSLDIDYNNIKRDKK</sequence>
<dbReference type="CDD" id="cd07043">
    <property type="entry name" value="STAS_anti-anti-sigma_factors"/>
    <property type="match status" value="1"/>
</dbReference>
<dbReference type="PROSITE" id="PS50801">
    <property type="entry name" value="STAS"/>
    <property type="match status" value="1"/>
</dbReference>
<evidence type="ECO:0000259" key="1">
    <source>
        <dbReference type="PROSITE" id="PS50801"/>
    </source>
</evidence>
<evidence type="ECO:0000313" key="3">
    <source>
        <dbReference type="Proteomes" id="UP000076603"/>
    </source>
</evidence>
<dbReference type="Proteomes" id="UP000076603">
    <property type="component" value="Unassembled WGS sequence"/>
</dbReference>
<feature type="domain" description="STAS" evidence="1">
    <location>
        <begin position="1"/>
        <end position="109"/>
    </location>
</feature>
<dbReference type="PATRIC" id="fig|1121326.3.peg.2137"/>
<protein>
    <submittedName>
        <fullName evidence="2">Anti-sigma F factor antagonist</fullName>
    </submittedName>
</protein>
<dbReference type="SUPFAM" id="SSF52091">
    <property type="entry name" value="SpoIIaa-like"/>
    <property type="match status" value="1"/>
</dbReference>
<gene>
    <name evidence="2" type="primary">spoIIAA_2</name>
    <name evidence="2" type="ORF">CLMAG_21460</name>
</gene>
<dbReference type="STRING" id="1121326.CLMAG_21460"/>
<dbReference type="OrthoDB" id="2971572at2"/>
<dbReference type="InterPro" id="IPR002645">
    <property type="entry name" value="STAS_dom"/>
</dbReference>
<dbReference type="InterPro" id="IPR036513">
    <property type="entry name" value="STAS_dom_sf"/>
</dbReference>
<dbReference type="GO" id="GO:0043856">
    <property type="term" value="F:anti-sigma factor antagonist activity"/>
    <property type="evidence" value="ECO:0007669"/>
    <property type="project" value="TreeGrafter"/>
</dbReference>
<proteinExistence type="predicted"/>
<dbReference type="AlphaFoldDB" id="A0A162T7U5"/>
<keyword evidence="3" id="KW-1185">Reference proteome</keyword>
<name>A0A162T7U5_9CLOT</name>
<dbReference type="RefSeq" id="WP_066621744.1">
    <property type="nucleotide sequence ID" value="NZ_FQXL01000004.1"/>
</dbReference>
<evidence type="ECO:0000313" key="2">
    <source>
        <dbReference type="EMBL" id="KZL92337.1"/>
    </source>
</evidence>
<dbReference type="PANTHER" id="PTHR33495">
    <property type="entry name" value="ANTI-SIGMA FACTOR ANTAGONIST TM_1081-RELATED-RELATED"/>
    <property type="match status" value="1"/>
</dbReference>
<organism evidence="2 3">
    <name type="scientific">Clostridium magnum DSM 2767</name>
    <dbReference type="NCBI Taxonomy" id="1121326"/>
    <lineage>
        <taxon>Bacteria</taxon>
        <taxon>Bacillati</taxon>
        <taxon>Bacillota</taxon>
        <taxon>Clostridia</taxon>
        <taxon>Eubacteriales</taxon>
        <taxon>Clostridiaceae</taxon>
        <taxon>Clostridium</taxon>
    </lineage>
</organism>
<dbReference type="Pfam" id="PF01740">
    <property type="entry name" value="STAS"/>
    <property type="match status" value="1"/>
</dbReference>
<accession>A0A162T7U5</accession>
<comment type="caution">
    <text evidence="2">The sequence shown here is derived from an EMBL/GenBank/DDBJ whole genome shotgun (WGS) entry which is preliminary data.</text>
</comment>
<reference evidence="2 3" key="1">
    <citation type="submission" date="2016-04" db="EMBL/GenBank/DDBJ databases">
        <title>Genome sequence of Clostridium magnum DSM 2767.</title>
        <authorList>
            <person name="Poehlein A."/>
            <person name="Uhlig R."/>
            <person name="Fischer R."/>
            <person name="Bahl H."/>
            <person name="Daniel R."/>
        </authorList>
    </citation>
    <scope>NUCLEOTIDE SEQUENCE [LARGE SCALE GENOMIC DNA]</scope>
    <source>
        <strain evidence="2 3">DSM 2767</strain>
    </source>
</reference>